<dbReference type="RefSeq" id="WP_173731453.1">
    <property type="nucleotide sequence ID" value="NZ_JABTTE010000014.1"/>
</dbReference>
<comment type="caution">
    <text evidence="1">The sequence shown here is derived from an EMBL/GenBank/DDBJ whole genome shotgun (WGS) entry which is preliminary data.</text>
</comment>
<dbReference type="Proteomes" id="UP000625804">
    <property type="component" value="Unassembled WGS sequence"/>
</dbReference>
<proteinExistence type="predicted"/>
<name>A0A8J8GH08_9BACI</name>
<dbReference type="AlphaFoldDB" id="A0A8J8GH08"/>
<sequence length="53" mass="6141">MNEKLIAWQKTLENERATLLELQMSGDFTDEHAGRLSNIEYMLDQIAINQFLG</sequence>
<protein>
    <submittedName>
        <fullName evidence="1">Uncharacterized protein</fullName>
    </submittedName>
</protein>
<accession>A0A8J8GH08</accession>
<dbReference type="EMBL" id="JABTTE010000014">
    <property type="protein sequence ID" value="NSL52248.1"/>
    <property type="molecule type" value="Genomic_DNA"/>
</dbReference>
<organism evidence="1 2">
    <name type="scientific">Calidifontibacillus erzurumensis</name>
    <dbReference type="NCBI Taxonomy" id="2741433"/>
    <lineage>
        <taxon>Bacteria</taxon>
        <taxon>Bacillati</taxon>
        <taxon>Bacillota</taxon>
        <taxon>Bacilli</taxon>
        <taxon>Bacillales</taxon>
        <taxon>Bacillaceae</taxon>
        <taxon>Calidifontibacillus/Schinkia group</taxon>
        <taxon>Calidifontibacillus</taxon>
    </lineage>
</organism>
<evidence type="ECO:0000313" key="2">
    <source>
        <dbReference type="Proteomes" id="UP000625804"/>
    </source>
</evidence>
<evidence type="ECO:0000313" key="1">
    <source>
        <dbReference type="EMBL" id="NSL52248.1"/>
    </source>
</evidence>
<keyword evidence="2" id="KW-1185">Reference proteome</keyword>
<gene>
    <name evidence="1" type="ORF">HR057_10835</name>
</gene>
<reference evidence="1" key="1">
    <citation type="submission" date="2020-06" db="EMBL/GenBank/DDBJ databases">
        <title>A novel thermopfilic bacterium from Erzurum, Turkey.</title>
        <authorList>
            <person name="Adiguzel A."/>
            <person name="Ay H."/>
            <person name="Baltaci M.O."/>
        </authorList>
    </citation>
    <scope>NUCLEOTIDE SEQUENCE</scope>
    <source>
        <strain evidence="1">P2</strain>
    </source>
</reference>